<evidence type="ECO:0000313" key="1">
    <source>
        <dbReference type="EMBL" id="MCI4384958.1"/>
    </source>
</evidence>
<evidence type="ECO:0000313" key="2">
    <source>
        <dbReference type="Proteomes" id="UP000829447"/>
    </source>
</evidence>
<dbReference type="EMBL" id="CM040466">
    <property type="protein sequence ID" value="MCI4384958.1"/>
    <property type="molecule type" value="Genomic_DNA"/>
</dbReference>
<protein>
    <submittedName>
        <fullName evidence="1">Uncharacterized protein</fullName>
    </submittedName>
</protein>
<reference evidence="1 2" key="1">
    <citation type="journal article" date="2022" name="bioRxiv">
        <title>An ancient truncated duplication of the anti-Mullerian hormone receptor type 2 gene is a potential conserved master sex determinant in the Pangasiidae catfish family.</title>
        <authorList>
            <person name="Wen M."/>
            <person name="Pan Q."/>
            <person name="Jouanno E."/>
            <person name="Montfort J."/>
            <person name="Zahm M."/>
            <person name="Cabau C."/>
            <person name="Klopp C."/>
            <person name="Iampietro C."/>
            <person name="Roques C."/>
            <person name="Bouchez O."/>
            <person name="Castinel A."/>
            <person name="Donnadieu C."/>
            <person name="Parrinello H."/>
            <person name="Poncet C."/>
            <person name="Belmonte E."/>
            <person name="Gautier V."/>
            <person name="Avarre J.-C."/>
            <person name="Dugue R."/>
            <person name="Gustiano R."/>
            <person name="Ha T.T.T."/>
            <person name="Campet M."/>
            <person name="Sriphairoj K."/>
            <person name="Ribolli J."/>
            <person name="de Almeida F.L."/>
            <person name="Desvignes T."/>
            <person name="Postlethwait J.H."/>
            <person name="Bucao C.F."/>
            <person name="Robinson-Rechavi M."/>
            <person name="Bobe J."/>
            <person name="Herpin A."/>
            <person name="Guiguen Y."/>
        </authorList>
    </citation>
    <scope>NUCLEOTIDE SEQUENCE [LARGE SCALE GENOMIC DNA]</scope>
    <source>
        <strain evidence="1">YG-Dec2019</strain>
    </source>
</reference>
<proteinExistence type="predicted"/>
<name>A0ACC5X0X3_PANGG</name>
<accession>A0ACC5X0X3</accession>
<organism evidence="1 2">
    <name type="scientific">Pangasianodon gigas</name>
    <name type="common">Mekong giant catfish</name>
    <name type="synonym">Pangasius gigas</name>
    <dbReference type="NCBI Taxonomy" id="30993"/>
    <lineage>
        <taxon>Eukaryota</taxon>
        <taxon>Metazoa</taxon>
        <taxon>Chordata</taxon>
        <taxon>Craniata</taxon>
        <taxon>Vertebrata</taxon>
        <taxon>Euteleostomi</taxon>
        <taxon>Actinopterygii</taxon>
        <taxon>Neopterygii</taxon>
        <taxon>Teleostei</taxon>
        <taxon>Ostariophysi</taxon>
        <taxon>Siluriformes</taxon>
        <taxon>Pangasiidae</taxon>
        <taxon>Pangasianodon</taxon>
    </lineage>
</organism>
<gene>
    <name evidence="1" type="ORF">PGIGA_G00044820</name>
</gene>
<keyword evidence="2" id="KW-1185">Reference proteome</keyword>
<dbReference type="Proteomes" id="UP000829447">
    <property type="component" value="Linkage Group LG13"/>
</dbReference>
<comment type="caution">
    <text evidence="1">The sequence shown here is derived from an EMBL/GenBank/DDBJ whole genome shotgun (WGS) entry which is preliminary data.</text>
</comment>
<sequence length="438" mass="50178">MPMYFCPVHKVSSMKTWFSKVGVEELKCPAVSRALTSTRLNIFGINWNADCTQANPQSHTPKSSGKPSQKSGDYYNSKRTKSGMGCSASTYECYNQVPYSVLETRAAARGCYSTQRRTRHTDDYTELKQTTLTRRFLFNLHSSELKREPLKSVLTMRDSVFNCCFNPPHPPGAVEETHWHSNRAQALPQNDRRFLIFFDFDETLVDECSDDAMVTVAPGGSLPSWLKDTYRPGRYNEYMQRVLAYLAEQGVTPSNVRNTIERLPPCPGIPALLRFLMSCPPQDFEVICVSDANTVFIETWLQSLGFRSLFMRIFTNPAHFDENGQLQLRPFHSHNCLRCPVNMCKAEIVRRYTAQRVHERGGRRYQRVLYVGDGANDFCPSLTLAPDDVAFPRRDFPMHRLIQEMHEAKPGEFKANVVPWSNGEDIINKLRKVMEERA</sequence>